<sequence>MLRLSLSARKLLSRAVLDFILTVFAPFPEELNHLTSFSLFWNMEPAIYPNKPNLPPPVFGMPQGNDHQNTQLIDIQNVCSEVTQSTVITAGEIDPPVRDHLVWSIFNTAYMNFCCLGFLALVFSVKSRDCKNAGNKERAMSYASTARGLNIAATILSILIVIIQIIVLVVYLCTRR</sequence>
<name>A0A803JBS0_XENTR</name>
<protein>
    <submittedName>
        <fullName evidence="7 9">Interferon-induced transmembrane protein 1</fullName>
    </submittedName>
</protein>
<dbReference type="PANTHER" id="PTHR13999:SF4">
    <property type="entry name" value="INTERFERON-INDUCED TRANSMEMBRANE PROTEIN 3"/>
    <property type="match status" value="1"/>
</dbReference>
<dbReference type="InterPro" id="IPR051517">
    <property type="entry name" value="IFITM_antiviral_protein"/>
</dbReference>
<dbReference type="RefSeq" id="XP_002937689.2">
    <property type="nucleotide sequence ID" value="XM_002937643.5"/>
</dbReference>
<evidence type="ECO:0000256" key="4">
    <source>
        <dbReference type="ARBA" id="ARBA00022989"/>
    </source>
</evidence>
<evidence type="ECO:0000256" key="3">
    <source>
        <dbReference type="ARBA" id="ARBA00022692"/>
    </source>
</evidence>
<dbReference type="PANTHER" id="PTHR13999">
    <property type="entry name" value="INTERFERON INDUCIBLE TRANSMEMBRANE PROTEIN"/>
    <property type="match status" value="1"/>
</dbReference>
<dbReference type="Xenbase" id="XB-GENE-29078151">
    <property type="gene designation" value="LOC100486048"/>
</dbReference>
<dbReference type="Proteomes" id="UP000008143">
    <property type="component" value="Chromosome 4"/>
</dbReference>
<accession>A0A803JBS0</accession>
<dbReference type="OMA" id="IFNTAYM"/>
<dbReference type="GeneTree" id="ENSGT00950000182857"/>
<evidence type="ECO:0000256" key="2">
    <source>
        <dbReference type="ARBA" id="ARBA00006843"/>
    </source>
</evidence>
<keyword evidence="5 6" id="KW-0472">Membrane</keyword>
<evidence type="ECO:0000256" key="5">
    <source>
        <dbReference type="ARBA" id="ARBA00023136"/>
    </source>
</evidence>
<dbReference type="InterPro" id="IPR007593">
    <property type="entry name" value="CD225/Dispanin_fam"/>
</dbReference>
<keyword evidence="4 6" id="KW-1133">Transmembrane helix</keyword>
<comment type="similarity">
    <text evidence="2">Belongs to the CD225/Dispanin family.</text>
</comment>
<feature type="transmembrane region" description="Helical" evidence="6">
    <location>
        <begin position="101"/>
        <end position="125"/>
    </location>
</feature>
<reference evidence="9" key="3">
    <citation type="submission" date="2025-04" db="UniProtKB">
        <authorList>
            <consortium name="RefSeq"/>
        </authorList>
    </citation>
    <scope>IDENTIFICATION</scope>
    <source>
        <strain evidence="9">Nigerian</strain>
        <tissue evidence="9">Liver and blood</tissue>
    </source>
</reference>
<dbReference type="AlphaFoldDB" id="A0A803JBS0"/>
<dbReference type="Ensembl" id="ENSXETT00000111631">
    <property type="protein sequence ID" value="ENSXETP00000105301"/>
    <property type="gene ID" value="ENSXETG00000048205"/>
</dbReference>
<dbReference type="KEGG" id="xtr:100486048"/>
<proteinExistence type="inferred from homology"/>
<evidence type="ECO:0000313" key="9">
    <source>
        <dbReference type="RefSeq" id="XP_002937689.2"/>
    </source>
</evidence>
<evidence type="ECO:0000313" key="7">
    <source>
        <dbReference type="Ensembl" id="ENSXETP00000105301"/>
    </source>
</evidence>
<gene>
    <name evidence="9 10" type="primary">LOC100486048</name>
    <name evidence="7" type="synonym">LOC101733140</name>
</gene>
<reference evidence="7" key="1">
    <citation type="journal article" date="2010" name="Science">
        <title>The genome of the Western clawed frog Xenopus tropicalis.</title>
        <authorList>
            <person name="Hellsten U."/>
            <person name="Harland R.M."/>
            <person name="Gilchrist M.J."/>
            <person name="Hendrix D."/>
            <person name="Jurka J."/>
            <person name="Kapitonov V."/>
            <person name="Ovcharenko I."/>
            <person name="Putnam N.H."/>
            <person name="Shu S."/>
            <person name="Taher L."/>
            <person name="Blitz I.L."/>
            <person name="Blumberg B."/>
            <person name="Dichmann D.S."/>
            <person name="Dubchak I."/>
            <person name="Amaya E."/>
            <person name="Detter J.C."/>
            <person name="Fletcher R."/>
            <person name="Gerhard D.S."/>
            <person name="Goodstein D."/>
            <person name="Graves T."/>
            <person name="Grigoriev I.V."/>
            <person name="Grimwood J."/>
            <person name="Kawashima T."/>
            <person name="Lindquist E."/>
            <person name="Lucas S.M."/>
            <person name="Mead P.E."/>
            <person name="Mitros T."/>
            <person name="Ogino H."/>
            <person name="Ohta Y."/>
            <person name="Poliakov A.V."/>
            <person name="Pollet N."/>
            <person name="Robert J."/>
            <person name="Salamov A."/>
            <person name="Sater A.K."/>
            <person name="Schmutz J."/>
            <person name="Terry A."/>
            <person name="Vize P.D."/>
            <person name="Warren W.C."/>
            <person name="Wells D."/>
            <person name="Wills A."/>
            <person name="Wilson R.K."/>
            <person name="Zimmerman L.B."/>
            <person name="Zorn A.M."/>
            <person name="Grainger R."/>
            <person name="Grammer T."/>
            <person name="Khokha M.K."/>
            <person name="Richardson P.M."/>
            <person name="Rokhsar D.S."/>
        </authorList>
    </citation>
    <scope>NUCLEOTIDE SEQUENCE [LARGE SCALE GENOMIC DNA]</scope>
    <source>
        <strain evidence="7">Nigerian</strain>
    </source>
</reference>
<evidence type="ECO:0000256" key="1">
    <source>
        <dbReference type="ARBA" id="ARBA00004370"/>
    </source>
</evidence>
<dbReference type="GeneID" id="100486048"/>
<reference evidence="7" key="2">
    <citation type="submission" date="2021-03" db="UniProtKB">
        <authorList>
            <consortium name="Ensembl"/>
        </authorList>
    </citation>
    <scope>IDENTIFICATION</scope>
</reference>
<evidence type="ECO:0000313" key="10">
    <source>
        <dbReference type="Xenbase" id="XB-GENE-29078151"/>
    </source>
</evidence>
<dbReference type="AGR" id="Xenbase:XB-GENE-29078151"/>
<dbReference type="OrthoDB" id="9906841at2759"/>
<dbReference type="Pfam" id="PF04505">
    <property type="entry name" value="CD225"/>
    <property type="match status" value="1"/>
</dbReference>
<comment type="subcellular location">
    <subcellularLocation>
        <location evidence="1">Membrane</location>
    </subcellularLocation>
</comment>
<keyword evidence="3 6" id="KW-0812">Transmembrane</keyword>
<feature type="transmembrane region" description="Helical" evidence="6">
    <location>
        <begin position="146"/>
        <end position="172"/>
    </location>
</feature>
<keyword evidence="8" id="KW-1185">Reference proteome</keyword>
<dbReference type="GO" id="GO:0005886">
    <property type="term" value="C:plasma membrane"/>
    <property type="evidence" value="ECO:0000318"/>
    <property type="project" value="GO_Central"/>
</dbReference>
<evidence type="ECO:0000313" key="8">
    <source>
        <dbReference type="Proteomes" id="UP000008143"/>
    </source>
</evidence>
<evidence type="ECO:0000256" key="6">
    <source>
        <dbReference type="SAM" id="Phobius"/>
    </source>
</evidence>
<organism evidence="7">
    <name type="scientific">Xenopus tropicalis</name>
    <name type="common">Western clawed frog</name>
    <name type="synonym">Silurana tropicalis</name>
    <dbReference type="NCBI Taxonomy" id="8364"/>
    <lineage>
        <taxon>Eukaryota</taxon>
        <taxon>Metazoa</taxon>
        <taxon>Chordata</taxon>
        <taxon>Craniata</taxon>
        <taxon>Vertebrata</taxon>
        <taxon>Euteleostomi</taxon>
        <taxon>Amphibia</taxon>
        <taxon>Batrachia</taxon>
        <taxon>Anura</taxon>
        <taxon>Pipoidea</taxon>
        <taxon>Pipidae</taxon>
        <taxon>Xenopodinae</taxon>
        <taxon>Xenopus</taxon>
        <taxon>Silurana</taxon>
    </lineage>
</organism>